<dbReference type="RefSeq" id="WP_168006205.1">
    <property type="nucleotide sequence ID" value="NZ_JAATHJ010000009.1"/>
</dbReference>
<reference evidence="1 2" key="1">
    <citation type="submission" date="2020-03" db="EMBL/GenBank/DDBJ databases">
        <title>Assessment of the enzymatic potential of alkaline-tolerant lipase obtained from Bacillus luteus H11 (technogenic soil) for the bioremediation of saline soils contaminated with petroleum substances.</title>
        <authorList>
            <person name="Kalwasinska A."/>
        </authorList>
    </citation>
    <scope>NUCLEOTIDE SEQUENCE [LARGE SCALE GENOMIC DNA]</scope>
    <source>
        <strain evidence="1 2">H11</strain>
    </source>
</reference>
<dbReference type="EMBL" id="JAATHJ010000009">
    <property type="protein sequence ID" value="NJP37556.1"/>
    <property type="molecule type" value="Genomic_DNA"/>
</dbReference>
<comment type="caution">
    <text evidence="1">The sequence shown here is derived from an EMBL/GenBank/DDBJ whole genome shotgun (WGS) entry which is preliminary data.</text>
</comment>
<evidence type="ECO:0000313" key="1">
    <source>
        <dbReference type="EMBL" id="NJP37556.1"/>
    </source>
</evidence>
<accession>A0A969PNP5</accession>
<proteinExistence type="predicted"/>
<dbReference type="AlphaFoldDB" id="A0A969PNP5"/>
<dbReference type="Proteomes" id="UP000752012">
    <property type="component" value="Unassembled WGS sequence"/>
</dbReference>
<name>A0A969PNP5_9BACI</name>
<evidence type="ECO:0000313" key="2">
    <source>
        <dbReference type="Proteomes" id="UP000752012"/>
    </source>
</evidence>
<organism evidence="1 2">
    <name type="scientific">Alkalicoccus luteus</name>
    <dbReference type="NCBI Taxonomy" id="1237094"/>
    <lineage>
        <taxon>Bacteria</taxon>
        <taxon>Bacillati</taxon>
        <taxon>Bacillota</taxon>
        <taxon>Bacilli</taxon>
        <taxon>Bacillales</taxon>
        <taxon>Bacillaceae</taxon>
        <taxon>Alkalicoccus</taxon>
    </lineage>
</organism>
<sequence>MTDIMMIIAAAAGGLLLLYKTIELAVKSGIERSNVGRYIHHVKGFDPIERKGTDFSEEENNHKGD</sequence>
<gene>
    <name evidence="1" type="ORF">HCN83_08145</name>
</gene>
<keyword evidence="2" id="KW-1185">Reference proteome</keyword>
<protein>
    <submittedName>
        <fullName evidence="1">Uncharacterized protein</fullName>
    </submittedName>
</protein>